<evidence type="ECO:0000259" key="3">
    <source>
        <dbReference type="Pfam" id="PF03109"/>
    </source>
</evidence>
<feature type="domain" description="ABC1 atypical kinase-like" evidence="3">
    <location>
        <begin position="185"/>
        <end position="429"/>
    </location>
</feature>
<dbReference type="EMBL" id="WTFF01000028">
    <property type="protein sequence ID" value="MBW5481629.1"/>
    <property type="molecule type" value="Genomic_DNA"/>
</dbReference>
<reference evidence="4 5" key="1">
    <citation type="submission" date="2019-12" db="EMBL/GenBank/DDBJ databases">
        <title>Genome sequence of Streptomyces bambusae.</title>
        <authorList>
            <person name="Bansal K."/>
            <person name="Choksket S."/>
            <person name="Korpole S."/>
            <person name="Patil P.B."/>
        </authorList>
    </citation>
    <scope>NUCLEOTIDE SEQUENCE [LARGE SCALE GENOMIC DNA]</scope>
    <source>
        <strain evidence="4 5">SK60</strain>
    </source>
</reference>
<dbReference type="PANTHER" id="PTHR10566">
    <property type="entry name" value="CHAPERONE-ACTIVITY OF BC1 COMPLEX CABC1 -RELATED"/>
    <property type="match status" value="1"/>
</dbReference>
<gene>
    <name evidence="4" type="ORF">GPJ59_06960</name>
</gene>
<comment type="caution">
    <text evidence="4">The sequence shown here is derived from an EMBL/GenBank/DDBJ whole genome shotgun (WGS) entry which is preliminary data.</text>
</comment>
<keyword evidence="2" id="KW-0472">Membrane</keyword>
<dbReference type="PANTHER" id="PTHR10566:SF113">
    <property type="entry name" value="PROTEIN ACTIVITY OF BC1 COMPLEX KINASE 7, CHLOROPLASTIC"/>
    <property type="match status" value="1"/>
</dbReference>
<name>A0ABS6Z2K5_9ACTN</name>
<feature type="transmembrane region" description="Helical" evidence="2">
    <location>
        <begin position="62"/>
        <end position="87"/>
    </location>
</feature>
<evidence type="ECO:0000313" key="4">
    <source>
        <dbReference type="EMBL" id="MBW5481629.1"/>
    </source>
</evidence>
<evidence type="ECO:0000256" key="2">
    <source>
        <dbReference type="SAM" id="Phobius"/>
    </source>
</evidence>
<feature type="transmembrane region" description="Helical" evidence="2">
    <location>
        <begin position="628"/>
        <end position="646"/>
    </location>
</feature>
<dbReference type="SUPFAM" id="SSF56112">
    <property type="entry name" value="Protein kinase-like (PK-like)"/>
    <property type="match status" value="1"/>
</dbReference>
<organism evidence="4 5">
    <name type="scientific">Streptomyces bambusae</name>
    <dbReference type="NCBI Taxonomy" id="1550616"/>
    <lineage>
        <taxon>Bacteria</taxon>
        <taxon>Bacillati</taxon>
        <taxon>Actinomycetota</taxon>
        <taxon>Actinomycetes</taxon>
        <taxon>Kitasatosporales</taxon>
        <taxon>Streptomycetaceae</taxon>
        <taxon>Streptomyces</taxon>
    </lineage>
</organism>
<dbReference type="Pfam" id="PF03109">
    <property type="entry name" value="ABC1"/>
    <property type="match status" value="1"/>
</dbReference>
<dbReference type="InterPro" id="IPR011009">
    <property type="entry name" value="Kinase-like_dom_sf"/>
</dbReference>
<proteinExistence type="inferred from homology"/>
<dbReference type="InterPro" id="IPR004147">
    <property type="entry name" value="ABC1_dom"/>
</dbReference>
<comment type="similarity">
    <text evidence="1">Belongs to the protein kinase superfamily. ADCK protein kinase family.</text>
</comment>
<accession>A0ABS6Z2K5</accession>
<protein>
    <submittedName>
        <fullName evidence="4">Phosphotransferase</fullName>
    </submittedName>
</protein>
<dbReference type="Gene3D" id="1.10.510.10">
    <property type="entry name" value="Transferase(Phosphotransferase) domain 1"/>
    <property type="match status" value="1"/>
</dbReference>
<keyword evidence="5" id="KW-1185">Reference proteome</keyword>
<dbReference type="InterPro" id="IPR050154">
    <property type="entry name" value="UbiB_kinase"/>
</dbReference>
<evidence type="ECO:0000313" key="5">
    <source>
        <dbReference type="Proteomes" id="UP000812013"/>
    </source>
</evidence>
<keyword evidence="2" id="KW-0812">Transmembrane</keyword>
<dbReference type="Proteomes" id="UP000812013">
    <property type="component" value="Unassembled WGS sequence"/>
</dbReference>
<dbReference type="CDD" id="cd05121">
    <property type="entry name" value="ABC1_ADCK3-like"/>
    <property type="match status" value="1"/>
</dbReference>
<evidence type="ECO:0000256" key="1">
    <source>
        <dbReference type="ARBA" id="ARBA00009670"/>
    </source>
</evidence>
<keyword evidence="2" id="KW-1133">Transmembrane helix</keyword>
<sequence>MSTAVLVLLAALSLTVFVAGLASGARRLLGVRLGKGRAVLTGSVGLASGTLVSYPLRDVQPLALISLEIGVSLVVAMLFLAATEVLVPSGAVRGLVRLPGSLRRSVARTRRYGRLSRIFVRHGLGRFVSGRSRRGPDAAAERAALAPSLKLALEEAGVTFVKLGQVMSTRYDLLPPEFIEELSSLQDQASPEPWEAVERVLHEELGAPHGEVFAEFDPIPVAAGSIAQVHRARLACGKQVAVKVQRPGARDIVVDDLDILYRFAARLEQHTDWGRSVGALALAQGFAVSVQEELDFRIEARNTLSVAAAIEAAGGDSVIRVPEVHEDLTGKRVLVTEWMAGTPLHSVSGLLDERGLDRQALASAMLECLLGQIMTSGVFHADPHPGNLLLLDDGRLGMLDFGSVGRIDRSLRGTLSGMLLALHRGDPAGLSDALLALVVHPEHIDERKLERALGQFLARHFAPGIKPDREMFADLFAIVSRHGISVPPEIAAVFRALATMEGSLDRLVPGFDIVAEARSFAVTQHLRKLRPEALGRSVTEELLGLVPMLRRLPRRIERIGAAMEGGQLTVGVRLFADAEDRRFLRSLVHEVLLAFLGGVIGLVGVQLLRTEGGPMLGKGFGLFDLFGYNLLVISSVLVVRVLFMMIGSGHRR</sequence>
<feature type="transmembrane region" description="Helical" evidence="2">
    <location>
        <begin position="591"/>
        <end position="608"/>
    </location>
</feature>
<dbReference type="RefSeq" id="WP_219665570.1">
    <property type="nucleotide sequence ID" value="NZ_WTFF01000028.1"/>
</dbReference>